<accession>A0ABU7YXG2</accession>
<dbReference type="Gene3D" id="4.10.220.110">
    <property type="match status" value="1"/>
</dbReference>
<feature type="region of interest" description="Disordered" evidence="2">
    <location>
        <begin position="528"/>
        <end position="587"/>
    </location>
</feature>
<feature type="compositionally biased region" description="Low complexity" evidence="2">
    <location>
        <begin position="528"/>
        <end position="537"/>
    </location>
</feature>
<name>A0ABU7YXG2_9GAMM</name>
<dbReference type="Gene3D" id="2.30.110.50">
    <property type="match status" value="1"/>
</dbReference>
<dbReference type="InterPro" id="IPR006531">
    <property type="entry name" value="Gp5/Vgr_OB"/>
</dbReference>
<dbReference type="InterPro" id="IPR028244">
    <property type="entry name" value="T6SS_Rhs_Vgr_dom"/>
</dbReference>
<dbReference type="Pfam" id="PF13296">
    <property type="entry name" value="T6SS_Vgr"/>
    <property type="match status" value="1"/>
</dbReference>
<dbReference type="SUPFAM" id="SSF69255">
    <property type="entry name" value="gp5 N-terminal domain-like"/>
    <property type="match status" value="1"/>
</dbReference>
<dbReference type="InterPro" id="IPR017847">
    <property type="entry name" value="T6SS_RhsGE_Vgr_subset"/>
</dbReference>
<dbReference type="InterPro" id="IPR037026">
    <property type="entry name" value="Vgr_OB-fold_dom_sf"/>
</dbReference>
<proteinExistence type="inferred from homology"/>
<feature type="domain" description="Gp5/Type VI secretion system Vgr protein OB-fold" evidence="3">
    <location>
        <begin position="449"/>
        <end position="518"/>
    </location>
</feature>
<evidence type="ECO:0000259" key="3">
    <source>
        <dbReference type="Pfam" id="PF04717"/>
    </source>
</evidence>
<dbReference type="NCBIfam" id="TIGR01646">
    <property type="entry name" value="vgr_GE"/>
    <property type="match status" value="1"/>
</dbReference>
<dbReference type="SUPFAM" id="SSF69279">
    <property type="entry name" value="Phage tail proteins"/>
    <property type="match status" value="2"/>
</dbReference>
<keyword evidence="7" id="KW-1185">Reference proteome</keyword>
<feature type="domain" description="DUF2345" evidence="4">
    <location>
        <begin position="755"/>
        <end position="913"/>
    </location>
</feature>
<evidence type="ECO:0000313" key="6">
    <source>
        <dbReference type="EMBL" id="MEG3183653.1"/>
    </source>
</evidence>
<dbReference type="Gene3D" id="3.55.50.10">
    <property type="entry name" value="Baseplate protein-like domains"/>
    <property type="match status" value="1"/>
</dbReference>
<dbReference type="Gene3D" id="2.40.50.230">
    <property type="entry name" value="Gp5 N-terminal domain"/>
    <property type="match status" value="1"/>
</dbReference>
<dbReference type="InterPro" id="IPR006533">
    <property type="entry name" value="T6SS_Vgr_RhsGE"/>
</dbReference>
<protein>
    <submittedName>
        <fullName evidence="6">Type VI secretion system Vgr family protein</fullName>
    </submittedName>
</protein>
<dbReference type="NCBIfam" id="TIGR03361">
    <property type="entry name" value="VI_Rhs_Vgr"/>
    <property type="match status" value="1"/>
</dbReference>
<evidence type="ECO:0000259" key="4">
    <source>
        <dbReference type="Pfam" id="PF10106"/>
    </source>
</evidence>
<dbReference type="RefSeq" id="WP_332616502.1">
    <property type="nucleotide sequence ID" value="NZ_JAXGFP010000003.1"/>
</dbReference>
<evidence type="ECO:0000259" key="5">
    <source>
        <dbReference type="Pfam" id="PF13296"/>
    </source>
</evidence>
<sequence length="989" mass="104099">MDAMHSVLAALARYTDAERLYAFELDGLAAGTLTVERWQGWESLSAGFEWKVDLLSTDARLPLDELLGKRATLLTRGADGRRTPRSGLVREAECVGSDGGLARYRLTLVSWTWLLSQGRHSRVFQDRTVIEIVEAVFADYTPLASWQVGDEVAPFLSQVPPRSYTCQYRESDFDFISRLLAEEGLGWRLEESADAPGDHLMVLFAASDQGPQDATAEAGLGIRFHRSDATESSDTIQALGTVYGIESTALTLLSHDYKTHCLSASLPLGDAADTAAMLEVYDPSGAYAFVDRMGASRYAELIGEARAAQATQWLGQSSVRSFRAGQWFAVTDAPADGEAPPDELLLVAVQQAGINNLPDTVRDGATRLLGDAGAGPVAGLPRTTWAAVQARAAAVGYGNAFTAVPRTLPWRPVLSDQTGALLNPRPTAPGYQSAVVVGADGASAGELHSDALGRIKVRFHWQAEADGASANHSCWLRMSQRYAGPGVGSQFLPRIGQEVLVGFLDGDIDRPVIVGSLYNGQGEAGIAATPGGAPASGQDGNESYGQAGDHRPSAQANSTGGNAPAWHGMSGDDAGHRNPAALSGFKSKEFGGAGHNRLVFDDSDGQLRLQLATTHGATELNLGHLIHQADNFRGSFRGEGFELRTDQWGAVRGQRGLWVSAYGNDPEAPAGEQLAATALLQQAAQLGQAFSDIAGTHLTVKLAAHQGEAKPNQSRLIDDQSPLKALLTSTKTVVDGSAYPVAEADAPNRKPAAGKDRIPHSGDAILGLTAPAGIGLVAGQSLHWSVGETLTLASGQASNFAVAGNLRIHTGQAIGWLAGAVESKEPAAAHSLALVSAEGELILQAQHDSAKLQAKDQLKLISANAEVELAAGKTVHLATEGGASITIEGGNISVACPGNITVHAGKKSFVGPAQLSREMNSWPRSQFHRHLRVQLPAGTPAAGYRYELVRADGAKLTGATDEQGRIPLQKGVSPESVKVRLLAKEGSNG</sequence>
<dbReference type="Pfam" id="PF04717">
    <property type="entry name" value="Phage_base_V"/>
    <property type="match status" value="1"/>
</dbReference>
<reference evidence="6 7" key="1">
    <citation type="journal article" date="2016" name="Int. J. Syst. Evol. Microbiol.">
        <title>Lysobacter erysipheiresistens sp. nov., an antagonist of powdery mildew, isolated from tobacco-cultivated soil.</title>
        <authorList>
            <person name="Xie B."/>
            <person name="Li T."/>
            <person name="Lin X."/>
            <person name="Wang C.J."/>
            <person name="Chen Y.J."/>
            <person name="Liu W.J."/>
            <person name="Zhao Z.W."/>
        </authorList>
    </citation>
    <scope>NUCLEOTIDE SEQUENCE [LARGE SCALE GENOMIC DNA]</scope>
    <source>
        <strain evidence="6 7">RS-LYSO-3</strain>
    </source>
</reference>
<feature type="domain" description="Putative type VI secretion system Rhs element associated Vgr" evidence="5">
    <location>
        <begin position="588"/>
        <end position="694"/>
    </location>
</feature>
<comment type="caution">
    <text evidence="6">The sequence shown here is derived from an EMBL/GenBank/DDBJ whole genome shotgun (WGS) entry which is preliminary data.</text>
</comment>
<dbReference type="InterPro" id="IPR018769">
    <property type="entry name" value="VgrG2_DUF2345"/>
</dbReference>
<gene>
    <name evidence="6" type="ORF">SNE34_06490</name>
</gene>
<dbReference type="EMBL" id="JAXGFP010000003">
    <property type="protein sequence ID" value="MEG3183653.1"/>
    <property type="molecule type" value="Genomic_DNA"/>
</dbReference>
<dbReference type="Pfam" id="PF10106">
    <property type="entry name" value="DUF2345"/>
    <property type="match status" value="1"/>
</dbReference>
<dbReference type="Proteomes" id="UP001355056">
    <property type="component" value="Unassembled WGS sequence"/>
</dbReference>
<comment type="similarity">
    <text evidence="1">Belongs to the VgrG protein family.</text>
</comment>
<evidence type="ECO:0000256" key="1">
    <source>
        <dbReference type="ARBA" id="ARBA00005558"/>
    </source>
</evidence>
<organism evidence="6 7">
    <name type="scientific">Novilysobacter erysipheiresistens</name>
    <dbReference type="NCBI Taxonomy" id="1749332"/>
    <lineage>
        <taxon>Bacteria</taxon>
        <taxon>Pseudomonadati</taxon>
        <taxon>Pseudomonadota</taxon>
        <taxon>Gammaproteobacteria</taxon>
        <taxon>Lysobacterales</taxon>
        <taxon>Lysobacteraceae</taxon>
        <taxon>Novilysobacter</taxon>
    </lineage>
</organism>
<evidence type="ECO:0000256" key="2">
    <source>
        <dbReference type="SAM" id="MobiDB-lite"/>
    </source>
</evidence>
<dbReference type="Pfam" id="PF05954">
    <property type="entry name" value="Phage_GPD"/>
    <property type="match status" value="1"/>
</dbReference>
<evidence type="ECO:0000313" key="7">
    <source>
        <dbReference type="Proteomes" id="UP001355056"/>
    </source>
</evidence>